<name>A0A423SMY5_PENVA</name>
<dbReference type="InterPro" id="IPR041577">
    <property type="entry name" value="RT_RNaseH_2"/>
</dbReference>
<evidence type="ECO:0000313" key="2">
    <source>
        <dbReference type="EMBL" id="ROT65553.1"/>
    </source>
</evidence>
<protein>
    <recommendedName>
        <fullName evidence="1">Reverse transcriptase/retrotransposon-derived protein RNase H-like domain-containing protein</fullName>
    </recommendedName>
</protein>
<dbReference type="Gene3D" id="4.10.60.10">
    <property type="entry name" value="Zinc finger, CCHC-type"/>
    <property type="match status" value="1"/>
</dbReference>
<reference evidence="2 3" key="2">
    <citation type="submission" date="2019-01" db="EMBL/GenBank/DDBJ databases">
        <title>The decoding of complex shrimp genome reveals the adaptation for benthos swimmer, frequently molting mechanism and breeding impact on genome.</title>
        <authorList>
            <person name="Sun Y."/>
            <person name="Gao Y."/>
            <person name="Yu Y."/>
        </authorList>
    </citation>
    <scope>NUCLEOTIDE SEQUENCE [LARGE SCALE GENOMIC DNA]</scope>
    <source>
        <tissue evidence="2">Muscle</tissue>
    </source>
</reference>
<feature type="non-terminal residue" evidence="2">
    <location>
        <position position="693"/>
    </location>
</feature>
<proteinExistence type="predicted"/>
<dbReference type="GO" id="GO:0071897">
    <property type="term" value="P:DNA biosynthetic process"/>
    <property type="evidence" value="ECO:0007669"/>
    <property type="project" value="UniProtKB-ARBA"/>
</dbReference>
<gene>
    <name evidence="2" type="ORF">C7M84_016470</name>
</gene>
<organism evidence="2 3">
    <name type="scientific">Penaeus vannamei</name>
    <name type="common">Whiteleg shrimp</name>
    <name type="synonym">Litopenaeus vannamei</name>
    <dbReference type="NCBI Taxonomy" id="6689"/>
    <lineage>
        <taxon>Eukaryota</taxon>
        <taxon>Metazoa</taxon>
        <taxon>Ecdysozoa</taxon>
        <taxon>Arthropoda</taxon>
        <taxon>Crustacea</taxon>
        <taxon>Multicrustacea</taxon>
        <taxon>Malacostraca</taxon>
        <taxon>Eumalacostraca</taxon>
        <taxon>Eucarida</taxon>
        <taxon>Decapoda</taxon>
        <taxon>Dendrobranchiata</taxon>
        <taxon>Penaeoidea</taxon>
        <taxon>Penaeidae</taxon>
        <taxon>Penaeus</taxon>
    </lineage>
</organism>
<dbReference type="InterPro" id="IPR043128">
    <property type="entry name" value="Rev_trsase/Diguanyl_cyclase"/>
</dbReference>
<dbReference type="PANTHER" id="PTHR37984:SF9">
    <property type="entry name" value="INTEGRASE CATALYTIC DOMAIN-CONTAINING PROTEIN"/>
    <property type="match status" value="1"/>
</dbReference>
<dbReference type="SUPFAM" id="SSF56672">
    <property type="entry name" value="DNA/RNA polymerases"/>
    <property type="match status" value="1"/>
</dbReference>
<feature type="domain" description="Reverse transcriptase/retrotransposon-derived protein RNase H-like" evidence="1">
    <location>
        <begin position="513"/>
        <end position="602"/>
    </location>
</feature>
<accession>A0A423SMY5</accession>
<dbReference type="AlphaFoldDB" id="A0A423SMY5"/>
<evidence type="ECO:0000259" key="1">
    <source>
        <dbReference type="Pfam" id="PF17919"/>
    </source>
</evidence>
<reference evidence="2 3" key="1">
    <citation type="submission" date="2018-04" db="EMBL/GenBank/DDBJ databases">
        <authorList>
            <person name="Zhang X."/>
            <person name="Yuan J."/>
            <person name="Li F."/>
            <person name="Xiang J."/>
        </authorList>
    </citation>
    <scope>NUCLEOTIDE SEQUENCE [LARGE SCALE GENOMIC DNA]</scope>
    <source>
        <tissue evidence="2">Muscle</tissue>
    </source>
</reference>
<dbReference type="Pfam" id="PF17919">
    <property type="entry name" value="RT_RNaseH_2"/>
    <property type="match status" value="1"/>
</dbReference>
<dbReference type="EMBL" id="QCYY01003074">
    <property type="protein sequence ID" value="ROT65553.1"/>
    <property type="molecule type" value="Genomic_DNA"/>
</dbReference>
<dbReference type="InterPro" id="IPR043502">
    <property type="entry name" value="DNA/RNA_pol_sf"/>
</dbReference>
<dbReference type="OrthoDB" id="6379273at2759"/>
<dbReference type="InterPro" id="IPR050951">
    <property type="entry name" value="Retrovirus_Pol_polyprotein"/>
</dbReference>
<sequence>MGVRDEELIQRLISLDASAPLQDVVNLCRPYEATQTTASAIHASPWQIEATCSNCGYKGHWAKKQKCPAKSVQCRYCRKMGHYDKCCRSKMNAATALPPLTPATRTVKACLSTSDVTLTDASSPRPVCIQLSMDMSSQIHMLPDTGADVTVIGKHLATLNVPRSSLQIVHATATLTADGSEMSPALGCFIATLRLGRKSCKAKIQVHKDIPMPLLSYTHCKALVIIPQAFPKPIQHVHVNRCTELPISATTFPAAAKEYFLKEAMTGPPMRIHLKEGAVPFAVHTPCRIPFAFQQQVKDELQSLVRQGIIKPAGDKPSDWCYPLDVVPKEVDVRFTVDLTKLNSQVSRPTHSAPSPLDAVRSNGPSARFFTTIDSLHGCWQLELAEEDQHLTTFITPYGRFMHCRGPMGFSATGDEYCLRGDMALQGALARCYEYGITLNKSKFYIAEPSVHFCGYNLSSKGISADESRVSANITDLHSFMGLVNQLSEFTPDIAAAAQALRPLLSPKHSFTWTPDHDEAFRKGKSLLLQPPILAHFNPALQVILQTDPSRLNGQGRTCLVQCGSRFLTDTEMRYATIELELLATVWAMSKCRHYLIGLPTFTLMTDHRESLTAVWRPGKNLPIPDALSRAPVSLPTIEDETQCTEATTHLRSIVNSGIAEDSQETHQEADRNIQELRVAARIDMDYTRLLDC</sequence>
<comment type="caution">
    <text evidence="2">The sequence shown here is derived from an EMBL/GenBank/DDBJ whole genome shotgun (WGS) entry which is preliminary data.</text>
</comment>
<dbReference type="Gene3D" id="3.30.70.270">
    <property type="match status" value="2"/>
</dbReference>
<dbReference type="PANTHER" id="PTHR37984">
    <property type="entry name" value="PROTEIN CBG26694"/>
    <property type="match status" value="1"/>
</dbReference>
<evidence type="ECO:0000313" key="3">
    <source>
        <dbReference type="Proteomes" id="UP000283509"/>
    </source>
</evidence>
<dbReference type="Gene3D" id="3.10.10.10">
    <property type="entry name" value="HIV Type 1 Reverse Transcriptase, subunit A, domain 1"/>
    <property type="match status" value="1"/>
</dbReference>
<keyword evidence="3" id="KW-1185">Reference proteome</keyword>
<dbReference type="Proteomes" id="UP000283509">
    <property type="component" value="Unassembled WGS sequence"/>
</dbReference>